<dbReference type="EMBL" id="FSHM01000004">
    <property type="protein sequence ID" value="SIB18755.1"/>
    <property type="molecule type" value="Genomic_DNA"/>
</dbReference>
<accession>A0AB38D0J1</accession>
<evidence type="ECO:0000313" key="1">
    <source>
        <dbReference type="EMBL" id="SIB18755.1"/>
    </source>
</evidence>
<reference evidence="1 2" key="1">
    <citation type="submission" date="2016-11" db="EMBL/GenBank/DDBJ databases">
        <authorList>
            <consortium name="Pathogen Informatics"/>
        </authorList>
    </citation>
    <scope>NUCLEOTIDE SEQUENCE [LARGE SCALE GENOMIC DNA]</scope>
    <source>
        <strain evidence="1 2">104</strain>
    </source>
</reference>
<protein>
    <recommendedName>
        <fullName evidence="3">Bacteriophage protein</fullName>
    </recommendedName>
</protein>
<comment type="caution">
    <text evidence="1">The sequence shown here is derived from an EMBL/GenBank/DDBJ whole genome shotgun (WGS) entry which is preliminary data.</text>
</comment>
<dbReference type="InterPro" id="IPR055850">
    <property type="entry name" value="DUF7427"/>
</dbReference>
<evidence type="ECO:0008006" key="3">
    <source>
        <dbReference type="Google" id="ProtNLM"/>
    </source>
</evidence>
<gene>
    <name evidence="1" type="ORF">SAMEA2070301_03150</name>
</gene>
<sequence>MRYSEKGWIGLVAYIAAIEYFAPDDEKLSHQFDRWLGSRLGWTICHAAVGITGLHLLNYLNEKVDPYAGFGRK</sequence>
<name>A0AB38D0J1_9MYCO</name>
<dbReference type="Proteomes" id="UP000185210">
    <property type="component" value="Unassembled WGS sequence"/>
</dbReference>
<evidence type="ECO:0000313" key="2">
    <source>
        <dbReference type="Proteomes" id="UP000185210"/>
    </source>
</evidence>
<dbReference type="AlphaFoldDB" id="A0AB38D0J1"/>
<organism evidence="1 2">
    <name type="scientific">Mycobacteroides abscessus subsp. abscessus</name>
    <dbReference type="NCBI Taxonomy" id="1185650"/>
    <lineage>
        <taxon>Bacteria</taxon>
        <taxon>Bacillati</taxon>
        <taxon>Actinomycetota</taxon>
        <taxon>Actinomycetes</taxon>
        <taxon>Mycobacteriales</taxon>
        <taxon>Mycobacteriaceae</taxon>
        <taxon>Mycobacteroides</taxon>
        <taxon>Mycobacteroides abscessus</taxon>
    </lineage>
</organism>
<proteinExistence type="predicted"/>
<dbReference type="RefSeq" id="WP_074292937.1">
    <property type="nucleotide sequence ID" value="NZ_FSFF01000001.1"/>
</dbReference>
<dbReference type="Pfam" id="PF24202">
    <property type="entry name" value="DUF7427"/>
    <property type="match status" value="1"/>
</dbReference>